<sequence>MDSWLGGMISARSINQDPQKSDPTVLLTVPRDTTKEWKSKRDEITTLLDKERLEEVAVEIIRSKIWRAKNVDSTSVLLPDHGWET</sequence>
<keyword evidence="3" id="KW-1185">Reference proteome</keyword>
<dbReference type="Proteomes" id="UP000224080">
    <property type="component" value="Unassembled WGS sequence"/>
</dbReference>
<name>A0A2B7WTV8_9EURO</name>
<feature type="compositionally biased region" description="Polar residues" evidence="1">
    <location>
        <begin position="12"/>
        <end position="22"/>
    </location>
</feature>
<reference evidence="2 3" key="1">
    <citation type="submission" date="2017-10" db="EMBL/GenBank/DDBJ databases">
        <title>Comparative genomics in systemic dimorphic fungi from Ajellomycetaceae.</title>
        <authorList>
            <person name="Munoz J.F."/>
            <person name="Mcewen J.G."/>
            <person name="Clay O.K."/>
            <person name="Cuomo C.A."/>
        </authorList>
    </citation>
    <scope>NUCLEOTIDE SEQUENCE [LARGE SCALE GENOMIC DNA]</scope>
    <source>
        <strain evidence="2 3">UAMH130</strain>
    </source>
</reference>
<feature type="region of interest" description="Disordered" evidence="1">
    <location>
        <begin position="1"/>
        <end position="25"/>
    </location>
</feature>
<dbReference type="STRING" id="2060905.A0A2B7WTV8"/>
<dbReference type="OrthoDB" id="10402469at2759"/>
<evidence type="ECO:0000313" key="3">
    <source>
        <dbReference type="Proteomes" id="UP000224080"/>
    </source>
</evidence>
<organism evidence="2 3">
    <name type="scientific">Blastomyces parvus</name>
    <dbReference type="NCBI Taxonomy" id="2060905"/>
    <lineage>
        <taxon>Eukaryota</taxon>
        <taxon>Fungi</taxon>
        <taxon>Dikarya</taxon>
        <taxon>Ascomycota</taxon>
        <taxon>Pezizomycotina</taxon>
        <taxon>Eurotiomycetes</taxon>
        <taxon>Eurotiomycetidae</taxon>
        <taxon>Onygenales</taxon>
        <taxon>Ajellomycetaceae</taxon>
        <taxon>Blastomyces</taxon>
    </lineage>
</organism>
<dbReference type="AlphaFoldDB" id="A0A2B7WTV8"/>
<gene>
    <name evidence="2" type="ORF">GX51_06098</name>
</gene>
<evidence type="ECO:0000313" key="2">
    <source>
        <dbReference type="EMBL" id="PGG99887.1"/>
    </source>
</evidence>
<proteinExistence type="predicted"/>
<protein>
    <submittedName>
        <fullName evidence="2">Uncharacterized protein</fullName>
    </submittedName>
</protein>
<accession>A0A2B7WTV8</accession>
<comment type="caution">
    <text evidence="2">The sequence shown here is derived from an EMBL/GenBank/DDBJ whole genome shotgun (WGS) entry which is preliminary data.</text>
</comment>
<evidence type="ECO:0000256" key="1">
    <source>
        <dbReference type="SAM" id="MobiDB-lite"/>
    </source>
</evidence>
<dbReference type="EMBL" id="PDNC01000094">
    <property type="protein sequence ID" value="PGG99887.1"/>
    <property type="molecule type" value="Genomic_DNA"/>
</dbReference>